<proteinExistence type="predicted"/>
<evidence type="ECO:0000256" key="1">
    <source>
        <dbReference type="ARBA" id="ARBA00023002"/>
    </source>
</evidence>
<dbReference type="InterPro" id="IPR050564">
    <property type="entry name" value="F420-G6PD/mer"/>
</dbReference>
<sequence>MRVGTTLSYSGGFKEAAEHVVELEKVGVDMALVAEAYSYDAVSQLGYLAAKTSTITLGTGILPIYTRTPTLLAMTAAGLDYVSDGRFHLGLGTSGPQVIEGFHGVEFDAPLGRTREVVDICRRVWRRERLDYAGKYYQVPLPANRGTGLGKSLHLINHPVRERIPISIAALGPKNVELTAEIAEGWQPVFFYPEKAESVWGAALKAGFAKRDPQLGPLDVMVGASLAIGDDVDERLAWAKPQLALYIGGMGARSRNFYHNLATRYGFGEVADRIQDLYLSGRKDEAIATVPDELVRSISLVGPRGFVAERVAAFAEAGVTTLLVAPLAADRAESVRYVESLLKLLA</sequence>
<accession>A0A2X1SYX9</accession>
<dbReference type="Proteomes" id="UP000464624">
    <property type="component" value="Chromosome"/>
</dbReference>
<dbReference type="InterPro" id="IPR019951">
    <property type="entry name" value="F420_OxRdatse_Rv3520c_pred"/>
</dbReference>
<dbReference type="RefSeq" id="WP_085197103.1">
    <property type="nucleotide sequence ID" value="NZ_AP022314.1"/>
</dbReference>
<organism evidence="3 4">
    <name type="scientific">Mycobacterium xenopi</name>
    <dbReference type="NCBI Taxonomy" id="1789"/>
    <lineage>
        <taxon>Bacteria</taxon>
        <taxon>Bacillati</taxon>
        <taxon>Actinomycetota</taxon>
        <taxon>Actinomycetes</taxon>
        <taxon>Mycobacteriales</taxon>
        <taxon>Mycobacteriaceae</taxon>
        <taxon>Mycobacterium</taxon>
    </lineage>
</organism>
<dbReference type="AlphaFoldDB" id="A0A2X1SYX9"/>
<protein>
    <submittedName>
        <fullName evidence="3">LLM class F420-dependent oxidoreductase</fullName>
    </submittedName>
</protein>
<dbReference type="SUPFAM" id="SSF51679">
    <property type="entry name" value="Bacterial luciferase-like"/>
    <property type="match status" value="1"/>
</dbReference>
<gene>
    <name evidence="3" type="ORF">MYXE_38830</name>
</gene>
<dbReference type="InterPro" id="IPR036661">
    <property type="entry name" value="Luciferase-like_sf"/>
</dbReference>
<dbReference type="CDD" id="cd01097">
    <property type="entry name" value="Tetrahydromethanopterin_reductase"/>
    <property type="match status" value="1"/>
</dbReference>
<evidence type="ECO:0000259" key="2">
    <source>
        <dbReference type="Pfam" id="PF00296"/>
    </source>
</evidence>
<dbReference type="InterPro" id="IPR011251">
    <property type="entry name" value="Luciferase-like_dom"/>
</dbReference>
<dbReference type="PANTHER" id="PTHR43244">
    <property type="match status" value="1"/>
</dbReference>
<name>A0A2X1SYX9_MYCXE</name>
<dbReference type="EMBL" id="AP022314">
    <property type="protein sequence ID" value="BBU24093.1"/>
    <property type="molecule type" value="Genomic_DNA"/>
</dbReference>
<dbReference type="KEGG" id="mxe:MYXE_38830"/>
<dbReference type="Pfam" id="PF00296">
    <property type="entry name" value="Bac_luciferase"/>
    <property type="match status" value="1"/>
</dbReference>
<dbReference type="PANTHER" id="PTHR43244:SF1">
    <property type="entry name" value="5,10-METHYLENETETRAHYDROMETHANOPTERIN REDUCTASE"/>
    <property type="match status" value="1"/>
</dbReference>
<evidence type="ECO:0000313" key="3">
    <source>
        <dbReference type="EMBL" id="BBU24093.1"/>
    </source>
</evidence>
<feature type="domain" description="Luciferase-like" evidence="2">
    <location>
        <begin position="3"/>
        <end position="320"/>
    </location>
</feature>
<reference evidence="3 4" key="1">
    <citation type="submission" date="2019-12" db="EMBL/GenBank/DDBJ databases">
        <title>Complete genome sequence of Mycolicibacterium xenopi str. JCM15661T.</title>
        <authorList>
            <person name="Yoshida M."/>
            <person name="Fukano H."/>
            <person name="Asakura T."/>
            <person name="Hoshino Y."/>
        </authorList>
    </citation>
    <scope>NUCLEOTIDE SEQUENCE [LARGE SCALE GENOMIC DNA]</scope>
    <source>
        <strain evidence="3 4">JCM 15661T</strain>
    </source>
</reference>
<evidence type="ECO:0000313" key="4">
    <source>
        <dbReference type="Proteomes" id="UP000464624"/>
    </source>
</evidence>
<dbReference type="Gene3D" id="3.20.20.30">
    <property type="entry name" value="Luciferase-like domain"/>
    <property type="match status" value="1"/>
</dbReference>
<dbReference type="GO" id="GO:0016705">
    <property type="term" value="F:oxidoreductase activity, acting on paired donors, with incorporation or reduction of molecular oxygen"/>
    <property type="evidence" value="ECO:0007669"/>
    <property type="project" value="InterPro"/>
</dbReference>
<keyword evidence="1" id="KW-0560">Oxidoreductase</keyword>
<dbReference type="NCBIfam" id="TIGR03559">
    <property type="entry name" value="F420_Rv3520c"/>
    <property type="match status" value="1"/>
</dbReference>